<dbReference type="InterPro" id="IPR003879">
    <property type="entry name" value="Butyrophylin_SPRY"/>
</dbReference>
<evidence type="ECO:0000313" key="3">
    <source>
        <dbReference type="Proteomes" id="UP000694393"/>
    </source>
</evidence>
<dbReference type="SMART" id="SM00449">
    <property type="entry name" value="SPRY"/>
    <property type="match status" value="1"/>
</dbReference>
<evidence type="ECO:0000313" key="2">
    <source>
        <dbReference type="Ensembl" id="ENSPCEP00000009777.1"/>
    </source>
</evidence>
<organism evidence="2 3">
    <name type="scientific">Pelusios castaneus</name>
    <name type="common">West African mud turtle</name>
    <dbReference type="NCBI Taxonomy" id="367368"/>
    <lineage>
        <taxon>Eukaryota</taxon>
        <taxon>Metazoa</taxon>
        <taxon>Chordata</taxon>
        <taxon>Craniata</taxon>
        <taxon>Vertebrata</taxon>
        <taxon>Euteleostomi</taxon>
        <taxon>Archelosauria</taxon>
        <taxon>Testudinata</taxon>
        <taxon>Testudines</taxon>
        <taxon>Pleurodira</taxon>
        <taxon>Pelomedusidae</taxon>
        <taxon>Pelusios</taxon>
    </lineage>
</organism>
<dbReference type="Proteomes" id="UP000694393">
    <property type="component" value="Unplaced"/>
</dbReference>
<proteinExistence type="predicted"/>
<protein>
    <submittedName>
        <fullName evidence="2">SPRY domain containing 4</fullName>
    </submittedName>
</protein>
<dbReference type="Ensembl" id="ENSPCET00000010109.1">
    <property type="protein sequence ID" value="ENSPCEP00000009777.1"/>
    <property type="gene ID" value="ENSPCEG00000007778.1"/>
</dbReference>
<evidence type="ECO:0000259" key="1">
    <source>
        <dbReference type="PROSITE" id="PS50188"/>
    </source>
</evidence>
<dbReference type="SUPFAM" id="SSF49899">
    <property type="entry name" value="Concanavalin A-like lectins/glucanases"/>
    <property type="match status" value="1"/>
</dbReference>
<dbReference type="InterPro" id="IPR003877">
    <property type="entry name" value="SPRY_dom"/>
</dbReference>
<dbReference type="PANTHER" id="PTHR24099:SF16">
    <property type="entry name" value="E3 UBIQUITIN-PROTEIN LIGASE MIDLINE-1-LIKE ISOFORM X1"/>
    <property type="match status" value="1"/>
</dbReference>
<dbReference type="Gene3D" id="2.60.120.920">
    <property type="match status" value="1"/>
</dbReference>
<reference evidence="2" key="2">
    <citation type="submission" date="2025-09" db="UniProtKB">
        <authorList>
            <consortium name="Ensembl"/>
        </authorList>
    </citation>
    <scope>IDENTIFICATION</scope>
</reference>
<dbReference type="InterPro" id="IPR050617">
    <property type="entry name" value="E3_ligase_FN3/SPRY"/>
</dbReference>
<dbReference type="PRINTS" id="PR01407">
    <property type="entry name" value="BUTYPHLNCDUF"/>
</dbReference>
<dbReference type="InterPro" id="IPR013320">
    <property type="entry name" value="ConA-like_dom_sf"/>
</dbReference>
<dbReference type="PROSITE" id="PS50188">
    <property type="entry name" value="B302_SPRY"/>
    <property type="match status" value="1"/>
</dbReference>
<dbReference type="Pfam" id="PF00622">
    <property type="entry name" value="SPRY"/>
    <property type="match status" value="1"/>
</dbReference>
<dbReference type="PANTHER" id="PTHR24099">
    <property type="entry name" value="E3 UBIQUITIN-PROTEIN LIGASE TRIM36-RELATED"/>
    <property type="match status" value="1"/>
</dbReference>
<reference evidence="2" key="1">
    <citation type="submission" date="2025-08" db="UniProtKB">
        <authorList>
            <consortium name="Ensembl"/>
        </authorList>
    </citation>
    <scope>IDENTIFICATION</scope>
</reference>
<dbReference type="InterPro" id="IPR043136">
    <property type="entry name" value="B30.2/SPRY_sf"/>
</dbReference>
<dbReference type="CDD" id="cd12903">
    <property type="entry name" value="SPRY_PRY_SPRYD4"/>
    <property type="match status" value="1"/>
</dbReference>
<sequence length="212" mass="23736">MAAPMLRALRRQDWALCGAGRACVSGSSRRDISFKLDERTAHSSLDLFKKDTGIIYRMLGIDPTKMPQNPERFREWAVVLGDTAMSSGQHYWEVTVKRSQHFRIGVADVDISREGCIGVDDRSWVFAYTHRRWHTMLANETTPISNIGNPERVGLLLDYEGRKLSLVDAGKQILIHTLATEFQGPVVPAFAIWDGELLTHSGLDVPKNLSAS</sequence>
<accession>A0A8C8RR88</accession>
<keyword evidence="3" id="KW-1185">Reference proteome</keyword>
<dbReference type="AlphaFoldDB" id="A0A8C8RR88"/>
<name>A0A8C8RR88_9SAUR</name>
<feature type="domain" description="B30.2/SPRY" evidence="1">
    <location>
        <begin position="14"/>
        <end position="208"/>
    </location>
</feature>
<dbReference type="InterPro" id="IPR001870">
    <property type="entry name" value="B30.2/SPRY"/>
</dbReference>